<dbReference type="EMBL" id="LC557114">
    <property type="protein sequence ID" value="BCI56332.1"/>
    <property type="molecule type" value="Genomic_DNA"/>
</dbReference>
<dbReference type="EMBL" id="LC557120">
    <property type="protein sequence ID" value="BCI56366.1"/>
    <property type="molecule type" value="Genomic_DNA"/>
</dbReference>
<reference evidence="3" key="1">
    <citation type="submission" date="2020-06" db="EMBL/GenBank/DDBJ databases">
        <title>Comparative genome analysis of Ralstonia solanacearum.</title>
        <authorList>
            <person name="Iiyama K."/>
            <person name="Kodama S."/>
            <person name="Furuya N."/>
        </authorList>
    </citation>
    <scope>NUCLEOTIDE SEQUENCE</scope>
    <source>
        <strain evidence="1">MAFF 211479</strain>
        <strain evidence="2">MAFF 211480</strain>
        <strain evidence="3">MAFF 311693</strain>
    </source>
</reference>
<evidence type="ECO:0000313" key="2">
    <source>
        <dbReference type="EMBL" id="BCI56332.1"/>
    </source>
</evidence>
<dbReference type="AlphaFoldDB" id="A0A8D5EXK7"/>
<proteinExistence type="predicted"/>
<name>A0A8D5EXK7_RALSL</name>
<evidence type="ECO:0000313" key="3">
    <source>
        <dbReference type="EMBL" id="BCI56366.1"/>
    </source>
</evidence>
<protein>
    <submittedName>
        <fullName evidence="3">Uncharacterized protein</fullName>
    </submittedName>
</protein>
<sequence length="76" mass="8739">MSSRHRDYLPALLFEAIGRFLAMLHVSENEIAVSLNCSLPRQPVGERLLQVLQRKSRDELLNDNLFYSLKDAQVVI</sequence>
<evidence type="ECO:0000313" key="1">
    <source>
        <dbReference type="EMBL" id="BCI56294.1"/>
    </source>
</evidence>
<organism evidence="3">
    <name type="scientific">Ralstonia solanacearum</name>
    <name type="common">Pseudomonas solanacearum</name>
    <dbReference type="NCBI Taxonomy" id="305"/>
    <lineage>
        <taxon>Bacteria</taxon>
        <taxon>Pseudomonadati</taxon>
        <taxon>Pseudomonadota</taxon>
        <taxon>Betaproteobacteria</taxon>
        <taxon>Burkholderiales</taxon>
        <taxon>Burkholderiaceae</taxon>
        <taxon>Ralstonia</taxon>
        <taxon>Ralstonia solanacearum species complex</taxon>
    </lineage>
</organism>
<accession>A0A8D5EXK7</accession>
<dbReference type="EMBL" id="LC557108">
    <property type="protein sequence ID" value="BCI56294.1"/>
    <property type="molecule type" value="Genomic_DNA"/>
</dbReference>